<evidence type="ECO:0000313" key="2">
    <source>
        <dbReference type="EMBL" id="GAA0366472.1"/>
    </source>
</evidence>
<accession>A0ABN0XKX7</accession>
<feature type="transmembrane region" description="Helical" evidence="1">
    <location>
        <begin position="21"/>
        <end position="40"/>
    </location>
</feature>
<evidence type="ECO:0008006" key="4">
    <source>
        <dbReference type="Google" id="ProtNLM"/>
    </source>
</evidence>
<proteinExistence type="predicted"/>
<keyword evidence="3" id="KW-1185">Reference proteome</keyword>
<keyword evidence="1" id="KW-0812">Transmembrane</keyword>
<feature type="transmembrane region" description="Helical" evidence="1">
    <location>
        <begin position="230"/>
        <end position="249"/>
    </location>
</feature>
<feature type="transmembrane region" description="Helical" evidence="1">
    <location>
        <begin position="60"/>
        <end position="80"/>
    </location>
</feature>
<reference evidence="2 3" key="1">
    <citation type="journal article" date="2019" name="Int. J. Syst. Evol. Microbiol.">
        <title>The Global Catalogue of Microorganisms (GCM) 10K type strain sequencing project: providing services to taxonomists for standard genome sequencing and annotation.</title>
        <authorList>
            <consortium name="The Broad Institute Genomics Platform"/>
            <consortium name="The Broad Institute Genome Sequencing Center for Infectious Disease"/>
            <person name="Wu L."/>
            <person name="Ma J."/>
        </authorList>
    </citation>
    <scope>NUCLEOTIDE SEQUENCE [LARGE SCALE GENOMIC DNA]</scope>
    <source>
        <strain evidence="2 3">JCM 12662</strain>
    </source>
</reference>
<feature type="transmembrane region" description="Helical" evidence="1">
    <location>
        <begin position="188"/>
        <end position="210"/>
    </location>
</feature>
<dbReference type="RefSeq" id="WP_343755919.1">
    <property type="nucleotide sequence ID" value="NZ_BAAACW010000114.1"/>
</dbReference>
<protein>
    <recommendedName>
        <fullName evidence="4">ABC transporter permease</fullName>
    </recommendedName>
</protein>
<dbReference type="Proteomes" id="UP001501166">
    <property type="component" value="Unassembled WGS sequence"/>
</dbReference>
<feature type="transmembrane region" description="Helical" evidence="1">
    <location>
        <begin position="156"/>
        <end position="176"/>
    </location>
</feature>
<keyword evidence="1" id="KW-0472">Membrane</keyword>
<keyword evidence="1" id="KW-1133">Transmembrane helix</keyword>
<dbReference type="EMBL" id="BAAACW010000114">
    <property type="protein sequence ID" value="GAA0366472.1"/>
    <property type="molecule type" value="Genomic_DNA"/>
</dbReference>
<evidence type="ECO:0000256" key="1">
    <source>
        <dbReference type="SAM" id="Phobius"/>
    </source>
</evidence>
<organism evidence="2 3">
    <name type="scientific">Alkalibacterium iburiense</name>
    <dbReference type="NCBI Taxonomy" id="290589"/>
    <lineage>
        <taxon>Bacteria</taxon>
        <taxon>Bacillati</taxon>
        <taxon>Bacillota</taxon>
        <taxon>Bacilli</taxon>
        <taxon>Lactobacillales</taxon>
        <taxon>Carnobacteriaceae</taxon>
        <taxon>Alkalibacterium</taxon>
    </lineage>
</organism>
<feature type="transmembrane region" description="Helical" evidence="1">
    <location>
        <begin position="92"/>
        <end position="116"/>
    </location>
</feature>
<gene>
    <name evidence="2" type="ORF">GCM10008932_18270</name>
</gene>
<comment type="caution">
    <text evidence="2">The sequence shown here is derived from an EMBL/GenBank/DDBJ whole genome shotgun (WGS) entry which is preliminary data.</text>
</comment>
<name>A0ABN0XKX7_9LACT</name>
<sequence>MNKQKKKWMIGKDVTEFLSFAHLWYLGIIVVIYILMFIFFGTLDAPVSDFLNFSYSSASIYMIIMGAIGAYYFFPVYIQLGVTRKQTFFGNVIGALGGALTLVIFTVIISLIQHLIFRLFNWTITDYQGLIESFIILSEETSSTHFLLGTSFLSGFSRWVITLLSFWLSTLLNYAIGWMIGTGFYRGSLFGGVGTILLGILFLLASDIFWSGNVLPFLPEISLEGSPSMLWFLAVLVIVASIALIFWFVRQLTKKMPIKL</sequence>
<evidence type="ECO:0000313" key="3">
    <source>
        <dbReference type="Proteomes" id="UP001501166"/>
    </source>
</evidence>